<evidence type="ECO:0000256" key="5">
    <source>
        <dbReference type="ARBA" id="ARBA00022723"/>
    </source>
</evidence>
<feature type="signal peptide" evidence="10">
    <location>
        <begin position="1"/>
        <end position="23"/>
    </location>
</feature>
<dbReference type="RefSeq" id="WP_270078882.1">
    <property type="nucleotide sequence ID" value="NZ_CP115174.1"/>
</dbReference>
<dbReference type="InterPro" id="IPR045357">
    <property type="entry name" value="Aminopeptidase_N-like_N"/>
</dbReference>
<evidence type="ECO:0000313" key="14">
    <source>
        <dbReference type="EMBL" id="WBO24253.1"/>
    </source>
</evidence>
<organism evidence="14 15">
    <name type="scientific">Sphingomonas abietis</name>
    <dbReference type="NCBI Taxonomy" id="3012344"/>
    <lineage>
        <taxon>Bacteria</taxon>
        <taxon>Pseudomonadati</taxon>
        <taxon>Pseudomonadota</taxon>
        <taxon>Alphaproteobacteria</taxon>
        <taxon>Sphingomonadales</taxon>
        <taxon>Sphingomonadaceae</taxon>
        <taxon>Sphingomonas</taxon>
    </lineage>
</organism>
<evidence type="ECO:0000259" key="11">
    <source>
        <dbReference type="Pfam" id="PF01433"/>
    </source>
</evidence>
<comment type="similarity">
    <text evidence="2 9">Belongs to the peptidase M1 family.</text>
</comment>
<evidence type="ECO:0000256" key="6">
    <source>
        <dbReference type="ARBA" id="ARBA00022801"/>
    </source>
</evidence>
<dbReference type="InterPro" id="IPR014782">
    <property type="entry name" value="Peptidase_M1_dom"/>
</dbReference>
<feature type="chain" id="PRO_5046722744" description="Aminopeptidase" evidence="10">
    <location>
        <begin position="24"/>
        <end position="875"/>
    </location>
</feature>
<dbReference type="InterPro" id="IPR050344">
    <property type="entry name" value="Peptidase_M1_aminopeptidases"/>
</dbReference>
<evidence type="ECO:0000256" key="3">
    <source>
        <dbReference type="ARBA" id="ARBA00022438"/>
    </source>
</evidence>
<dbReference type="PANTHER" id="PTHR11533:SF174">
    <property type="entry name" value="PUROMYCIN-SENSITIVE AMINOPEPTIDASE-RELATED"/>
    <property type="match status" value="1"/>
</dbReference>
<evidence type="ECO:0000313" key="15">
    <source>
        <dbReference type="Proteomes" id="UP001210865"/>
    </source>
</evidence>
<keyword evidence="7 9" id="KW-0862">Zinc</keyword>
<keyword evidence="6 9" id="KW-0378">Hydrolase</keyword>
<dbReference type="SUPFAM" id="SSF55486">
    <property type="entry name" value="Metalloproteases ('zincins'), catalytic domain"/>
    <property type="match status" value="1"/>
</dbReference>
<keyword evidence="3 9" id="KW-0031">Aminopeptidase</keyword>
<dbReference type="CDD" id="cd09601">
    <property type="entry name" value="M1_APN-Q_like"/>
    <property type="match status" value="1"/>
</dbReference>
<feature type="domain" description="ERAP1-like C-terminal" evidence="12">
    <location>
        <begin position="548"/>
        <end position="855"/>
    </location>
</feature>
<feature type="domain" description="Peptidase M1 membrane alanine aminopeptidase" evidence="11">
    <location>
        <begin position="254"/>
        <end position="469"/>
    </location>
</feature>
<dbReference type="Proteomes" id="UP001210865">
    <property type="component" value="Chromosome"/>
</dbReference>
<protein>
    <recommendedName>
        <fullName evidence="9">Aminopeptidase</fullName>
        <ecNumber evidence="9">3.4.11.-</ecNumber>
    </recommendedName>
</protein>
<accession>A0ABY7NUE2</accession>
<dbReference type="Gene3D" id="1.25.50.20">
    <property type="match status" value="1"/>
</dbReference>
<evidence type="ECO:0000256" key="4">
    <source>
        <dbReference type="ARBA" id="ARBA00022670"/>
    </source>
</evidence>
<evidence type="ECO:0000256" key="1">
    <source>
        <dbReference type="ARBA" id="ARBA00000098"/>
    </source>
</evidence>
<evidence type="ECO:0000256" key="10">
    <source>
        <dbReference type="SAM" id="SignalP"/>
    </source>
</evidence>
<comment type="catalytic activity">
    <reaction evidence="1">
        <text>Release of an N-terminal amino acid, Xaa-|-Yaa- from a peptide, amide or arylamide. Xaa is preferably Ala, but may be most amino acids including Pro (slow action). When a terminal hydrophobic residue is followed by a prolyl residue, the two may be released as an intact Xaa-Pro dipeptide.</text>
        <dbReference type="EC" id="3.4.11.2"/>
    </reaction>
</comment>
<name>A0ABY7NUE2_9SPHN</name>
<keyword evidence="15" id="KW-1185">Reference proteome</keyword>
<dbReference type="InterPro" id="IPR042097">
    <property type="entry name" value="Aminopeptidase_N-like_N_sf"/>
</dbReference>
<dbReference type="PANTHER" id="PTHR11533">
    <property type="entry name" value="PROTEASE M1 ZINC METALLOPROTEASE"/>
    <property type="match status" value="1"/>
</dbReference>
<dbReference type="EC" id="3.4.11.-" evidence="9"/>
<dbReference type="Pfam" id="PF17900">
    <property type="entry name" value="Peptidase_M1_N"/>
    <property type="match status" value="1"/>
</dbReference>
<evidence type="ECO:0000259" key="13">
    <source>
        <dbReference type="Pfam" id="PF17900"/>
    </source>
</evidence>
<dbReference type="InterPro" id="IPR024571">
    <property type="entry name" value="ERAP1-like_C_dom"/>
</dbReference>
<evidence type="ECO:0000256" key="2">
    <source>
        <dbReference type="ARBA" id="ARBA00010136"/>
    </source>
</evidence>
<keyword evidence="8 9" id="KW-0482">Metalloprotease</keyword>
<dbReference type="EMBL" id="CP115174">
    <property type="protein sequence ID" value="WBO24253.1"/>
    <property type="molecule type" value="Genomic_DNA"/>
</dbReference>
<keyword evidence="5 9" id="KW-0479">Metal-binding</keyword>
<keyword evidence="10" id="KW-0732">Signal</keyword>
<keyword evidence="4 9" id="KW-0645">Protease</keyword>
<evidence type="ECO:0000259" key="12">
    <source>
        <dbReference type="Pfam" id="PF11838"/>
    </source>
</evidence>
<dbReference type="InterPro" id="IPR027268">
    <property type="entry name" value="Peptidase_M4/M1_CTD_sf"/>
</dbReference>
<dbReference type="Gene3D" id="1.10.390.10">
    <property type="entry name" value="Neutral Protease Domain 2"/>
    <property type="match status" value="1"/>
</dbReference>
<gene>
    <name evidence="14" type="ORF">PBT88_09180</name>
</gene>
<evidence type="ECO:0000256" key="7">
    <source>
        <dbReference type="ARBA" id="ARBA00022833"/>
    </source>
</evidence>
<feature type="domain" description="Aminopeptidase N-like N-terminal" evidence="13">
    <location>
        <begin position="43"/>
        <end position="220"/>
    </location>
</feature>
<dbReference type="InterPro" id="IPR034016">
    <property type="entry name" value="M1_APN-typ"/>
</dbReference>
<sequence length="875" mass="94353">MRRASLLLATATGVLALAAPAIAQTTPAPVALHQAQLPRTVTPTRYDIAVTPDAEKMVFTGSVKIAIDIHAATRTITLNALELTIDRASLAGAGTPTIAYDPELQTVTLTFAKPLAAGRYTLDLAYHGKINRSSQGLFALDYDTPQGKKRMLATQFEAADARRFVPSFDEPDLKAVFGLTVTAPKDQFAVSNMPIAQQTDIGGGLSRVTFQPSPKMSSYLMYLGIGDMQRIHEDVDGVDVGVIVRRGATDQAHYALDAAAHILRFYNDYFGIKFPLPKLDLIGGPGSGGFGAMENWGAIFYFESDLLVDPKTATDADKQNVYLVIAHEMAHQWFGDLVTMGWWDDLWLNEGFASWMENKATDSIHPEWHVWLQFAAGRDSAFSTDALTSTHPVVEPADTIDQVNRIGDAITYEKGAAVIRMIEAYAGQDDFRTGIRRYLAAHAYGNATTAELFQTIQAASGKPIVKIGDDFTQQSGVPLIKESDAGGSVSLTQGRFGLDAASRQPRRWTVPVIAAPLGQAATDQAAEQRVAVTGTDPVALNAGGAAPLIVNAGQTGYFRTQYAKSQLARLAAAFGQVPAADQLGLLSDTWALAASGDGDPADFLDLTGKLPLSADPTVWDRLSDQLRTIDGIYAPGPQRDAFRAYARALLAPEFATLGFDAKPGESDNAGVLRNSLIQTLGRFGDAGVIAEARRRFEAHAADPASAGGPTMRAVIAVAAEHADQATFDQLRKLAAAATDSLQKQHLDFALATVADPAILQQALALTLTDEVPTTSGPRMLYVAAQANPDLTWTFATEHRPYFESRLDSLQRYQLYARIASPSPDLARADQLQAFAEKYIPASARRDVLKAQDAIRTRARLRTAVLPQIDQWVAKR</sequence>
<dbReference type="Pfam" id="PF11838">
    <property type="entry name" value="ERAP1_C"/>
    <property type="match status" value="1"/>
</dbReference>
<dbReference type="Pfam" id="PF01433">
    <property type="entry name" value="Peptidase_M1"/>
    <property type="match status" value="1"/>
</dbReference>
<dbReference type="Gene3D" id="2.60.40.1730">
    <property type="entry name" value="tricorn interacting facor f3 domain"/>
    <property type="match status" value="1"/>
</dbReference>
<dbReference type="PRINTS" id="PR00756">
    <property type="entry name" value="ALADIPTASE"/>
</dbReference>
<dbReference type="SUPFAM" id="SSF63737">
    <property type="entry name" value="Leukotriene A4 hydrolase N-terminal domain"/>
    <property type="match status" value="1"/>
</dbReference>
<reference evidence="14 15" key="1">
    <citation type="submission" date="2022-12" db="EMBL/GenBank/DDBJ databases">
        <title>Sphingomonas abieness sp. nov., an endophytic bacterium isolated from Abies koreana.</title>
        <authorList>
            <person name="Jiang L."/>
            <person name="Lee J."/>
        </authorList>
    </citation>
    <scope>NUCLEOTIDE SEQUENCE [LARGE SCALE GENOMIC DNA]</scope>
    <source>
        <strain evidence="15">PAMB 00755</strain>
    </source>
</reference>
<comment type="cofactor">
    <cofactor evidence="9">
        <name>Zn(2+)</name>
        <dbReference type="ChEBI" id="CHEBI:29105"/>
    </cofactor>
    <text evidence="9">Binds 1 zinc ion per subunit.</text>
</comment>
<proteinExistence type="inferred from homology"/>
<evidence type="ECO:0000256" key="8">
    <source>
        <dbReference type="ARBA" id="ARBA00023049"/>
    </source>
</evidence>
<dbReference type="InterPro" id="IPR001930">
    <property type="entry name" value="Peptidase_M1"/>
</dbReference>
<dbReference type="Gene3D" id="2.60.40.1910">
    <property type="match status" value="1"/>
</dbReference>
<evidence type="ECO:0000256" key="9">
    <source>
        <dbReference type="RuleBase" id="RU364040"/>
    </source>
</evidence>